<evidence type="ECO:0000256" key="2">
    <source>
        <dbReference type="ARBA" id="ARBA00010938"/>
    </source>
</evidence>
<evidence type="ECO:0000259" key="10">
    <source>
        <dbReference type="PROSITE" id="PS50135"/>
    </source>
</evidence>
<reference evidence="11 12" key="1">
    <citation type="journal article" date="2020" name="Cell">
        <title>Large-Scale Comparative Analyses of Tick Genomes Elucidate Their Genetic Diversity and Vector Capacities.</title>
        <authorList>
            <consortium name="Tick Genome and Microbiome Consortium (TIGMIC)"/>
            <person name="Jia N."/>
            <person name="Wang J."/>
            <person name="Shi W."/>
            <person name="Du L."/>
            <person name="Sun Y."/>
            <person name="Zhan W."/>
            <person name="Jiang J.F."/>
            <person name="Wang Q."/>
            <person name="Zhang B."/>
            <person name="Ji P."/>
            <person name="Bell-Sakyi L."/>
            <person name="Cui X.M."/>
            <person name="Yuan T.T."/>
            <person name="Jiang B.G."/>
            <person name="Yang W.F."/>
            <person name="Lam T.T."/>
            <person name="Chang Q.C."/>
            <person name="Ding S.J."/>
            <person name="Wang X.J."/>
            <person name="Zhu J.G."/>
            <person name="Ruan X.D."/>
            <person name="Zhao L."/>
            <person name="Wei J.T."/>
            <person name="Ye R.Z."/>
            <person name="Que T.C."/>
            <person name="Du C.H."/>
            <person name="Zhou Y.H."/>
            <person name="Cheng J.X."/>
            <person name="Dai P.F."/>
            <person name="Guo W.B."/>
            <person name="Han X.H."/>
            <person name="Huang E.J."/>
            <person name="Li L.F."/>
            <person name="Wei W."/>
            <person name="Gao Y.C."/>
            <person name="Liu J.Z."/>
            <person name="Shao H.Z."/>
            <person name="Wang X."/>
            <person name="Wang C.C."/>
            <person name="Yang T.C."/>
            <person name="Huo Q.B."/>
            <person name="Li W."/>
            <person name="Chen H.Y."/>
            <person name="Chen S.E."/>
            <person name="Zhou L.G."/>
            <person name="Ni X.B."/>
            <person name="Tian J.H."/>
            <person name="Sheng Y."/>
            <person name="Liu T."/>
            <person name="Pan Y.S."/>
            <person name="Xia L.Y."/>
            <person name="Li J."/>
            <person name="Zhao F."/>
            <person name="Cao W.C."/>
        </authorList>
    </citation>
    <scope>NUCLEOTIDE SEQUENCE [LARGE SCALE GENOMIC DNA]</scope>
    <source>
        <strain evidence="11">HaeL-2018</strain>
    </source>
</reference>
<dbReference type="SMART" id="SM00291">
    <property type="entry name" value="ZnF_ZZ"/>
    <property type="match status" value="1"/>
</dbReference>
<comment type="similarity">
    <text evidence="2">Belongs to the KCMF1 family.</text>
</comment>
<dbReference type="Gene3D" id="3.30.60.90">
    <property type="match status" value="1"/>
</dbReference>
<evidence type="ECO:0000256" key="5">
    <source>
        <dbReference type="ARBA" id="ARBA00022723"/>
    </source>
</evidence>
<keyword evidence="6 8" id="KW-0863">Zinc-finger</keyword>
<accession>A0A9J6H9T8</accession>
<evidence type="ECO:0000256" key="1">
    <source>
        <dbReference type="ARBA" id="ARBA00000900"/>
    </source>
</evidence>
<feature type="compositionally biased region" description="Polar residues" evidence="9">
    <location>
        <begin position="372"/>
        <end position="393"/>
    </location>
</feature>
<feature type="compositionally biased region" description="Basic and acidic residues" evidence="9">
    <location>
        <begin position="466"/>
        <end position="481"/>
    </location>
</feature>
<evidence type="ECO:0000256" key="6">
    <source>
        <dbReference type="ARBA" id="ARBA00022771"/>
    </source>
</evidence>
<evidence type="ECO:0000256" key="8">
    <source>
        <dbReference type="PROSITE-ProRule" id="PRU00228"/>
    </source>
</evidence>
<dbReference type="OrthoDB" id="7873042at2759"/>
<feature type="compositionally biased region" description="Low complexity" evidence="9">
    <location>
        <begin position="197"/>
        <end position="213"/>
    </location>
</feature>
<keyword evidence="5" id="KW-0479">Metal-binding</keyword>
<name>A0A9J6H9T8_HAELO</name>
<dbReference type="CDD" id="cd02338">
    <property type="entry name" value="ZZ_PCMF_like"/>
    <property type="match status" value="1"/>
</dbReference>
<dbReference type="GO" id="GO:0099536">
    <property type="term" value="P:synaptic signaling"/>
    <property type="evidence" value="ECO:0007669"/>
    <property type="project" value="TreeGrafter"/>
</dbReference>
<dbReference type="GO" id="GO:0008270">
    <property type="term" value="F:zinc ion binding"/>
    <property type="evidence" value="ECO:0007669"/>
    <property type="project" value="UniProtKB-KW"/>
</dbReference>
<evidence type="ECO:0000256" key="7">
    <source>
        <dbReference type="ARBA" id="ARBA00022833"/>
    </source>
</evidence>
<dbReference type="InterPro" id="IPR050774">
    <property type="entry name" value="KCMF1/Dystrophin"/>
</dbReference>
<dbReference type="AlphaFoldDB" id="A0A9J6H9T8"/>
<dbReference type="OMA" id="GRNQSTE"/>
<dbReference type="PANTHER" id="PTHR12268:SF13">
    <property type="entry name" value="E3 UBIQUITIN-PROTEIN LIGASE KCMF1"/>
    <property type="match status" value="1"/>
</dbReference>
<dbReference type="Proteomes" id="UP000821853">
    <property type="component" value="Unassembled WGS sequence"/>
</dbReference>
<evidence type="ECO:0000313" key="11">
    <source>
        <dbReference type="EMBL" id="KAH9384459.1"/>
    </source>
</evidence>
<dbReference type="PANTHER" id="PTHR12268">
    <property type="entry name" value="E3 UBIQUITIN-PROTEIN LIGASE KCMF1"/>
    <property type="match status" value="1"/>
</dbReference>
<feature type="domain" description="ZZ-type" evidence="10">
    <location>
        <begin position="15"/>
        <end position="71"/>
    </location>
</feature>
<evidence type="ECO:0000256" key="3">
    <source>
        <dbReference type="ARBA" id="ARBA00012483"/>
    </source>
</evidence>
<dbReference type="Pfam" id="PF05605">
    <property type="entry name" value="zf-Di19"/>
    <property type="match status" value="1"/>
</dbReference>
<protein>
    <recommendedName>
        <fullName evidence="3">RING-type E3 ubiquitin transferase</fullName>
        <ecNumber evidence="3">2.3.2.27</ecNumber>
    </recommendedName>
</protein>
<dbReference type="Pfam" id="PF00569">
    <property type="entry name" value="ZZ"/>
    <property type="match status" value="1"/>
</dbReference>
<feature type="compositionally biased region" description="Low complexity" evidence="9">
    <location>
        <begin position="442"/>
        <end position="463"/>
    </location>
</feature>
<organism evidence="11 12">
    <name type="scientific">Haemaphysalis longicornis</name>
    <name type="common">Bush tick</name>
    <dbReference type="NCBI Taxonomy" id="44386"/>
    <lineage>
        <taxon>Eukaryota</taxon>
        <taxon>Metazoa</taxon>
        <taxon>Ecdysozoa</taxon>
        <taxon>Arthropoda</taxon>
        <taxon>Chelicerata</taxon>
        <taxon>Arachnida</taxon>
        <taxon>Acari</taxon>
        <taxon>Parasitiformes</taxon>
        <taxon>Ixodida</taxon>
        <taxon>Ixodoidea</taxon>
        <taxon>Ixodidae</taxon>
        <taxon>Haemaphysalinae</taxon>
        <taxon>Haemaphysalis</taxon>
    </lineage>
</organism>
<gene>
    <name evidence="11" type="ORF">HPB48_026466</name>
</gene>
<dbReference type="InterPro" id="IPR000433">
    <property type="entry name" value="Znf_ZZ"/>
</dbReference>
<dbReference type="GO" id="GO:0023051">
    <property type="term" value="P:regulation of signaling"/>
    <property type="evidence" value="ECO:0007669"/>
    <property type="project" value="UniProtKB-ARBA"/>
</dbReference>
<dbReference type="GO" id="GO:0061630">
    <property type="term" value="F:ubiquitin protein ligase activity"/>
    <property type="evidence" value="ECO:0007669"/>
    <property type="project" value="UniProtKB-EC"/>
</dbReference>
<comment type="catalytic activity">
    <reaction evidence="1">
        <text>S-ubiquitinyl-[E2 ubiquitin-conjugating enzyme]-L-cysteine + [acceptor protein]-L-lysine = [E2 ubiquitin-conjugating enzyme]-L-cysteine + N(6)-ubiquitinyl-[acceptor protein]-L-lysine.</text>
        <dbReference type="EC" id="2.3.2.27"/>
    </reaction>
</comment>
<keyword evidence="7" id="KW-0862">Zinc</keyword>
<feature type="region of interest" description="Disordered" evidence="9">
    <location>
        <begin position="171"/>
        <end position="220"/>
    </location>
</feature>
<evidence type="ECO:0000256" key="4">
    <source>
        <dbReference type="ARBA" id="ARBA00022679"/>
    </source>
</evidence>
<dbReference type="VEuPathDB" id="VectorBase:HLOH_043213"/>
<proteinExistence type="inferred from homology"/>
<dbReference type="GO" id="GO:0010646">
    <property type="term" value="P:regulation of cell communication"/>
    <property type="evidence" value="ECO:0007669"/>
    <property type="project" value="UniProtKB-ARBA"/>
</dbReference>
<feature type="region of interest" description="Disordered" evidence="9">
    <location>
        <begin position="339"/>
        <end position="481"/>
    </location>
</feature>
<dbReference type="SUPFAM" id="SSF57850">
    <property type="entry name" value="RING/U-box"/>
    <property type="match status" value="1"/>
</dbReference>
<dbReference type="PROSITE" id="PS01357">
    <property type="entry name" value="ZF_ZZ_1"/>
    <property type="match status" value="1"/>
</dbReference>
<evidence type="ECO:0000313" key="12">
    <source>
        <dbReference type="Proteomes" id="UP000821853"/>
    </source>
</evidence>
<sequence>MAARFFPFPSRLSVHEGVSCDACSRSDFRGKRYKCLICYDYDLCETCYEEEATSKGHSTEHAVQCILTPSDWELYYAGEPADQPHSFTCPMCSTMGFTLAGLREHVSSEHTETATHVVCPVCAATPGGEPNRMTGDLALHLSTDHARSRHLQDEEPFSRRLLRVSQFRFGAVGNPVPGRQPQRPSSLRVTIPPSSPPDSGSSSTISDLQSQASAEARRTSTLPRVTWAVPEVQGIRMRLEATRQELQAAYQEHIRPRLRDAPPAVTSVYSVPPARIPEPVDAPPKPTLVEPPPPDDPRFLLNGIIEASVSDSRKQALEVERADRSLFVQELLLSTLALQTPVGPDGPWGESTSQGETTRPDASATIAPEPNAATSSKKPATTGAESAVNTSPEQVHAKSQKPAVNTCLEPNVTTSSQSAAIESQDSHPLTSLEPGAGDLAQTTTTSTEPTTPTTLAPSTSASSGLADHKPEVDSDKLPNFK</sequence>
<dbReference type="PROSITE" id="PS50135">
    <property type="entry name" value="ZF_ZZ_2"/>
    <property type="match status" value="1"/>
</dbReference>
<dbReference type="GO" id="GO:0045202">
    <property type="term" value="C:synapse"/>
    <property type="evidence" value="ECO:0007669"/>
    <property type="project" value="GOC"/>
</dbReference>
<comment type="caution">
    <text evidence="11">The sequence shown here is derived from an EMBL/GenBank/DDBJ whole genome shotgun (WGS) entry which is preliminary data.</text>
</comment>
<feature type="compositionally biased region" description="Polar residues" evidence="9">
    <location>
        <begin position="411"/>
        <end position="429"/>
    </location>
</feature>
<evidence type="ECO:0000256" key="9">
    <source>
        <dbReference type="SAM" id="MobiDB-lite"/>
    </source>
</evidence>
<dbReference type="InterPro" id="IPR008598">
    <property type="entry name" value="Di19_Zn-bd"/>
</dbReference>
<dbReference type="GO" id="GO:0005886">
    <property type="term" value="C:plasma membrane"/>
    <property type="evidence" value="ECO:0007669"/>
    <property type="project" value="TreeGrafter"/>
</dbReference>
<dbReference type="EMBL" id="JABSTR010002458">
    <property type="protein sequence ID" value="KAH9384459.1"/>
    <property type="molecule type" value="Genomic_DNA"/>
</dbReference>
<dbReference type="InterPro" id="IPR043145">
    <property type="entry name" value="Znf_ZZ_sf"/>
</dbReference>
<keyword evidence="4" id="KW-0808">Transferase</keyword>
<keyword evidence="12" id="KW-1185">Reference proteome</keyword>
<dbReference type="EC" id="2.3.2.27" evidence="3"/>